<dbReference type="PANTHER" id="PTHR43774">
    <property type="entry name" value="PEPTIDE METHIONINE SULFOXIDE REDUCTASE"/>
    <property type="match status" value="1"/>
</dbReference>
<organism evidence="7 8">
    <name type="scientific">Uabimicrobium amorphum</name>
    <dbReference type="NCBI Taxonomy" id="2596890"/>
    <lineage>
        <taxon>Bacteria</taxon>
        <taxon>Pseudomonadati</taxon>
        <taxon>Planctomycetota</taxon>
        <taxon>Candidatus Uabimicrobiia</taxon>
        <taxon>Candidatus Uabimicrobiales</taxon>
        <taxon>Candidatus Uabimicrobiaceae</taxon>
        <taxon>Candidatus Uabimicrobium</taxon>
    </lineage>
</organism>
<evidence type="ECO:0000256" key="1">
    <source>
        <dbReference type="ARBA" id="ARBA00023002"/>
    </source>
</evidence>
<dbReference type="Proteomes" id="UP000326354">
    <property type="component" value="Chromosome"/>
</dbReference>
<evidence type="ECO:0000259" key="6">
    <source>
        <dbReference type="Pfam" id="PF01625"/>
    </source>
</evidence>
<evidence type="ECO:0000256" key="5">
    <source>
        <dbReference type="SAM" id="SignalP"/>
    </source>
</evidence>
<protein>
    <recommendedName>
        <fullName evidence="4">Peptide methionine sulfoxide reductase MsrA</fullName>
        <shortName evidence="4">Protein-methionine-S-oxide reductase</shortName>
        <ecNumber evidence="4">1.8.4.11</ecNumber>
    </recommendedName>
    <alternativeName>
        <fullName evidence="4">Peptide-methionine (S)-S-oxide reductase</fullName>
        <shortName evidence="4">Peptide Met(O) reductase</shortName>
    </alternativeName>
</protein>
<keyword evidence="1 4" id="KW-0560">Oxidoreductase</keyword>
<comment type="catalytic activity">
    <reaction evidence="3 4">
        <text>[thioredoxin]-disulfide + L-methionine + H2O = L-methionine (S)-S-oxide + [thioredoxin]-dithiol</text>
        <dbReference type="Rhea" id="RHEA:19993"/>
        <dbReference type="Rhea" id="RHEA-COMP:10698"/>
        <dbReference type="Rhea" id="RHEA-COMP:10700"/>
        <dbReference type="ChEBI" id="CHEBI:15377"/>
        <dbReference type="ChEBI" id="CHEBI:29950"/>
        <dbReference type="ChEBI" id="CHEBI:50058"/>
        <dbReference type="ChEBI" id="CHEBI:57844"/>
        <dbReference type="ChEBI" id="CHEBI:58772"/>
        <dbReference type="EC" id="1.8.4.11"/>
    </reaction>
</comment>
<dbReference type="GO" id="GO:0033744">
    <property type="term" value="F:L-methionine:thioredoxin-disulfide S-oxidoreductase activity"/>
    <property type="evidence" value="ECO:0007669"/>
    <property type="project" value="RHEA"/>
</dbReference>
<dbReference type="GO" id="GO:0008113">
    <property type="term" value="F:peptide-methionine (S)-S-oxide reductase activity"/>
    <property type="evidence" value="ECO:0007669"/>
    <property type="project" value="UniProtKB-UniRule"/>
</dbReference>
<keyword evidence="5" id="KW-0732">Signal</keyword>
<dbReference type="HAMAP" id="MF_01401">
    <property type="entry name" value="MsrA"/>
    <property type="match status" value="1"/>
</dbReference>
<comment type="similarity">
    <text evidence="4">Belongs to the MsrA Met sulfoxide reductase family.</text>
</comment>
<sequence length="217" mass="25039">MRSLLLVICCFLSVSCQEAIGVVEVDHDEEVKKMSDPKLATATFGGGCFWCVEAIFQQVKGVHSVISGYSGGIKENPTYEEICSKKTKHAEVCQIKYDPKEVSFTELLEIFWKTHDPTTLNKQGNDVGPQYRSIILYHDEEQKKTAEKYKQKLDDAEIWSDPIVTEIKPFTKFYDAEKYHQNYYSLNPNQGYCAWVIRPKVEKFRKVFKDKLSEKAK</sequence>
<proteinExistence type="inferred from homology"/>
<evidence type="ECO:0000313" key="8">
    <source>
        <dbReference type="Proteomes" id="UP000326354"/>
    </source>
</evidence>
<keyword evidence="8" id="KW-1185">Reference proteome</keyword>
<evidence type="ECO:0000256" key="3">
    <source>
        <dbReference type="ARBA" id="ARBA00048782"/>
    </source>
</evidence>
<dbReference type="NCBIfam" id="TIGR00401">
    <property type="entry name" value="msrA"/>
    <property type="match status" value="1"/>
</dbReference>
<dbReference type="InterPro" id="IPR036509">
    <property type="entry name" value="Met_Sox_Rdtase_MsrA_sf"/>
</dbReference>
<evidence type="ECO:0000256" key="2">
    <source>
        <dbReference type="ARBA" id="ARBA00047806"/>
    </source>
</evidence>
<comment type="function">
    <text evidence="4">Has an important function as a repair enzyme for proteins that have been inactivated by oxidation. Catalyzes the reversible oxidation-reduction of methionine sulfoxide in proteins to methionine.</text>
</comment>
<accession>A0A5S9IMX1</accession>
<dbReference type="PROSITE" id="PS51257">
    <property type="entry name" value="PROKAR_LIPOPROTEIN"/>
    <property type="match status" value="1"/>
</dbReference>
<reference evidence="7 8" key="1">
    <citation type="submission" date="2019-08" db="EMBL/GenBank/DDBJ databases">
        <title>Complete genome sequence of Candidatus Uab amorphum.</title>
        <authorList>
            <person name="Shiratori T."/>
            <person name="Suzuki S."/>
            <person name="Kakizawa Y."/>
            <person name="Ishida K."/>
        </authorList>
    </citation>
    <scope>NUCLEOTIDE SEQUENCE [LARGE SCALE GENOMIC DNA]</scope>
    <source>
        <strain evidence="7 8">SRT547</strain>
    </source>
</reference>
<dbReference type="EC" id="1.8.4.11" evidence="4"/>
<dbReference type="SUPFAM" id="SSF55068">
    <property type="entry name" value="Peptide methionine sulfoxide reductase"/>
    <property type="match status" value="1"/>
</dbReference>
<feature type="chain" id="PRO_5025049850" description="Peptide methionine sulfoxide reductase MsrA" evidence="5">
    <location>
        <begin position="20"/>
        <end position="217"/>
    </location>
</feature>
<dbReference type="Pfam" id="PF01625">
    <property type="entry name" value="PMSR"/>
    <property type="match status" value="1"/>
</dbReference>
<name>A0A5S9IMX1_UABAM</name>
<evidence type="ECO:0000256" key="4">
    <source>
        <dbReference type="HAMAP-Rule" id="MF_01401"/>
    </source>
</evidence>
<dbReference type="Gene3D" id="3.30.1060.10">
    <property type="entry name" value="Peptide methionine sulphoxide reductase MsrA"/>
    <property type="match status" value="1"/>
</dbReference>
<dbReference type="PANTHER" id="PTHR43774:SF1">
    <property type="entry name" value="PEPTIDE METHIONINE SULFOXIDE REDUCTASE MSRA 2"/>
    <property type="match status" value="1"/>
</dbReference>
<feature type="signal peptide" evidence="5">
    <location>
        <begin position="1"/>
        <end position="19"/>
    </location>
</feature>
<dbReference type="EMBL" id="AP019860">
    <property type="protein sequence ID" value="BBM84281.1"/>
    <property type="molecule type" value="Genomic_DNA"/>
</dbReference>
<feature type="active site" evidence="4">
    <location>
        <position position="48"/>
    </location>
</feature>
<dbReference type="KEGG" id="uam:UABAM_02638"/>
<dbReference type="AlphaFoldDB" id="A0A5S9IMX1"/>
<feature type="domain" description="Peptide methionine sulphoxide reductase MsrA" evidence="6">
    <location>
        <begin position="41"/>
        <end position="193"/>
    </location>
</feature>
<evidence type="ECO:0000313" key="7">
    <source>
        <dbReference type="EMBL" id="BBM84281.1"/>
    </source>
</evidence>
<comment type="catalytic activity">
    <reaction evidence="2 4">
        <text>L-methionyl-[protein] + [thioredoxin]-disulfide + H2O = L-methionyl-(S)-S-oxide-[protein] + [thioredoxin]-dithiol</text>
        <dbReference type="Rhea" id="RHEA:14217"/>
        <dbReference type="Rhea" id="RHEA-COMP:10698"/>
        <dbReference type="Rhea" id="RHEA-COMP:10700"/>
        <dbReference type="Rhea" id="RHEA-COMP:12313"/>
        <dbReference type="Rhea" id="RHEA-COMP:12315"/>
        <dbReference type="ChEBI" id="CHEBI:15377"/>
        <dbReference type="ChEBI" id="CHEBI:16044"/>
        <dbReference type="ChEBI" id="CHEBI:29950"/>
        <dbReference type="ChEBI" id="CHEBI:44120"/>
        <dbReference type="ChEBI" id="CHEBI:50058"/>
        <dbReference type="EC" id="1.8.4.11"/>
    </reaction>
</comment>
<dbReference type="InterPro" id="IPR002569">
    <property type="entry name" value="Met_Sox_Rdtase_MsrA_dom"/>
</dbReference>
<gene>
    <name evidence="4" type="primary">msrA</name>
    <name evidence="7" type="ORF">UABAM_02638</name>
</gene>